<feature type="region of interest" description="Disordered" evidence="9">
    <location>
        <begin position="1"/>
        <end position="112"/>
    </location>
</feature>
<dbReference type="GeneID" id="59338185"/>
<feature type="compositionally biased region" description="Basic and acidic residues" evidence="9">
    <location>
        <begin position="591"/>
        <end position="724"/>
    </location>
</feature>
<dbReference type="Proteomes" id="UP000593566">
    <property type="component" value="Unassembled WGS sequence"/>
</dbReference>
<feature type="region of interest" description="Disordered" evidence="9">
    <location>
        <begin position="460"/>
        <end position="522"/>
    </location>
</feature>
<name>A0A8H6CLS6_9LECA</name>
<dbReference type="Pfam" id="PF13945">
    <property type="entry name" value="NST1"/>
    <property type="match status" value="1"/>
</dbReference>
<keyword evidence="11" id="KW-1185">Reference proteome</keyword>
<keyword evidence="5 8" id="KW-0963">Cytoplasm</keyword>
<organism evidence="10 11">
    <name type="scientific">Letharia lupina</name>
    <dbReference type="NCBI Taxonomy" id="560253"/>
    <lineage>
        <taxon>Eukaryota</taxon>
        <taxon>Fungi</taxon>
        <taxon>Dikarya</taxon>
        <taxon>Ascomycota</taxon>
        <taxon>Pezizomycotina</taxon>
        <taxon>Lecanoromycetes</taxon>
        <taxon>OSLEUM clade</taxon>
        <taxon>Lecanoromycetidae</taxon>
        <taxon>Lecanorales</taxon>
        <taxon>Lecanorineae</taxon>
        <taxon>Parmeliaceae</taxon>
        <taxon>Letharia</taxon>
    </lineage>
</organism>
<feature type="compositionally biased region" description="Low complexity" evidence="9">
    <location>
        <begin position="983"/>
        <end position="1001"/>
    </location>
</feature>
<feature type="compositionally biased region" description="Polar residues" evidence="9">
    <location>
        <begin position="1005"/>
        <end position="1018"/>
    </location>
</feature>
<dbReference type="AlphaFoldDB" id="A0A8H6CLS6"/>
<dbReference type="InterPro" id="IPR025279">
    <property type="entry name" value="NST1"/>
</dbReference>
<dbReference type="RefSeq" id="XP_037154497.1">
    <property type="nucleotide sequence ID" value="XM_037300649.1"/>
</dbReference>
<feature type="compositionally biased region" description="Acidic residues" evidence="9">
    <location>
        <begin position="152"/>
        <end position="168"/>
    </location>
</feature>
<comment type="caution">
    <text evidence="10">The sequence shown here is derived from an EMBL/GenBank/DDBJ whole genome shotgun (WGS) entry which is preliminary data.</text>
</comment>
<evidence type="ECO:0000256" key="5">
    <source>
        <dbReference type="ARBA" id="ARBA00022490"/>
    </source>
</evidence>
<feature type="compositionally biased region" description="Polar residues" evidence="9">
    <location>
        <begin position="961"/>
        <end position="975"/>
    </location>
</feature>
<sequence>MPSNAQTKTSGSKNQTKPLATKNVSKATGAKDIKTSAPPPDIMKPLETTKPNQLAGKATARISSLGPAQSTSNINHELLDDAPGSSGVNKKKQKRRQKEAARKAAEQHAMTGSQLAQEFANVADSAYQDIVKEMAAAQARGEANGYDYGGSDYDEPEQYEPDDGEDVSWEYRSNYPPPRTNGHTPHNHAPPEPSGGKAKKKKKAKSISAPQVDYSAANHMPPSNPTSFQPPPPPPPPLGQQLPSEIHQPSQNASKDRIWNTSTAEERERIKEFWLSLGEGDRRSLVKVEKEAVLKKMKEQQKHSCSCTVCGRKRTAIEEELEVLYDAYYEELEQYANNQQIIGEDGKILAPPQFHHPMSRAPPNRHPQIVNGRSSRGRIQEIGEDDEAVEEDDYSDEEEDDEISEDEDGEDQAGPAADFFNFPENLTVQDGILTVADDLIKNDGKKFIEMMEQLAERRMQREEEAQYAANGMGHPSMQGHNHGPPLDDDGYDDDEDDEYDSQEYDEDDEEDEMGSMSEQDRMKEGRRMFQIFAARMFEQRVLTAYREKVALERQQKLLEELDDESRVDAQREAKKAKEAQKKKDKKRQQKQAKDEEKAKRDAEKAAEEAAARALEEQKAEELRQRKEQQRRKKEAEKKAQEEEKQRKEAEKQRRLQEAKEQQAEQERKQREQKEHEKRKREESKKKEREERQSKEKEAREKKERDTRAKSEAEAKTQNRKDESAAKQFVQTAQSIPKRPSPANGPSIAGSVPPGLHPPLTASSHASPHLQIATPVVPKAPTPMRQRQPSFQESRNNSPKTSLPASSSSTTSPGVSAGPNNTLSGGKGALQPILTQQSQPSSHYSQTGVHSGQVSQPPGLSSMPSMVANSFPSSTFGPPLSPMTQQAPHHPAMYSNQATVGGHQYRNFMAPNGIPFPPGVNGSRQMPQGRGMMDPPPSQISPIGLPSVGLNDVSRYGLSRDNIPSHTHSRNASASFDRSGFETPTTPAQAQPIARPAPIKRPSSAAPHQQGGNATPTSTDVDDLSNHLGSKALLDDTDVPLTFNSNDSRRGSMAPGAPRSVRQGFGINSGFSDPTSAARTDNLPRGMQNGNGNTWSAQQSLFGGPPTSGPPLWSNGPGFGRPNNSNAFGSIGSASRANPSRAATIRMAVRTACEKMEGRPLNGQASGWLRAEDLLREVQLVKPSHEAPINSLLEMLETCDIPGNIQNGDGSFTRLQDPSGWIIRYEPGRNSSISGSVRAADIGSPVVGGAMPTIGGQRLFQQPGAF</sequence>
<evidence type="ECO:0000313" key="10">
    <source>
        <dbReference type="EMBL" id="KAF6225788.1"/>
    </source>
</evidence>
<reference evidence="10 11" key="1">
    <citation type="journal article" date="2020" name="Genomics">
        <title>Complete, high-quality genomes from long-read metagenomic sequencing of two wolf lichen thalli reveals enigmatic genome architecture.</title>
        <authorList>
            <person name="McKenzie S.K."/>
            <person name="Walston R.F."/>
            <person name="Allen J.L."/>
        </authorList>
    </citation>
    <scope>NUCLEOTIDE SEQUENCE [LARGE SCALE GENOMIC DNA]</scope>
    <source>
        <strain evidence="10">WasteWater1</strain>
    </source>
</reference>
<feature type="compositionally biased region" description="Basic and acidic residues" evidence="9">
    <location>
        <begin position="558"/>
        <end position="581"/>
    </location>
</feature>
<feature type="compositionally biased region" description="Basic and acidic residues" evidence="9">
    <location>
        <begin position="254"/>
        <end position="263"/>
    </location>
</feature>
<evidence type="ECO:0000256" key="9">
    <source>
        <dbReference type="SAM" id="MobiDB-lite"/>
    </source>
</evidence>
<evidence type="ECO:0000256" key="4">
    <source>
        <dbReference type="ARBA" id="ARBA00020733"/>
    </source>
</evidence>
<dbReference type="InterPro" id="IPR051195">
    <property type="entry name" value="Fungal_stress_NST1"/>
</dbReference>
<keyword evidence="7 8" id="KW-0175">Coiled coil</keyword>
<protein>
    <recommendedName>
        <fullName evidence="4 8">Stress response protein NST1</fullName>
    </recommendedName>
</protein>
<feature type="compositionally biased region" description="Polar residues" evidence="9">
    <location>
        <begin position="1"/>
        <end position="26"/>
    </location>
</feature>
<dbReference type="GO" id="GO:0005737">
    <property type="term" value="C:cytoplasm"/>
    <property type="evidence" value="ECO:0007669"/>
    <property type="project" value="UniProtKB-SubCell"/>
</dbReference>
<feature type="compositionally biased region" description="Acidic residues" evidence="9">
    <location>
        <begin position="486"/>
        <end position="513"/>
    </location>
</feature>
<comment type="subcellular location">
    <subcellularLocation>
        <location evidence="2 8">Cytoplasm</location>
    </subcellularLocation>
</comment>
<feature type="compositionally biased region" description="Low complexity" evidence="9">
    <location>
        <begin position="797"/>
        <end position="815"/>
    </location>
</feature>
<feature type="region of interest" description="Disordered" evidence="9">
    <location>
        <begin position="958"/>
        <end position="1138"/>
    </location>
</feature>
<gene>
    <name evidence="10" type="ORF">HO133_009790</name>
</gene>
<feature type="compositionally biased region" description="Polar residues" evidence="9">
    <location>
        <begin position="1068"/>
        <end position="1078"/>
    </location>
</feature>
<evidence type="ECO:0000256" key="3">
    <source>
        <dbReference type="ARBA" id="ARBA00007112"/>
    </source>
</evidence>
<feature type="compositionally biased region" description="Polar residues" evidence="9">
    <location>
        <begin position="1087"/>
        <end position="1100"/>
    </location>
</feature>
<dbReference type="PANTHER" id="PTHR31780">
    <property type="entry name" value="STRESS RESPONSE PROTEIN NST1-RELATED"/>
    <property type="match status" value="1"/>
</dbReference>
<proteinExistence type="inferred from homology"/>
<dbReference type="PANTHER" id="PTHR31780:SF10">
    <property type="entry name" value="LD36051P"/>
    <property type="match status" value="1"/>
</dbReference>
<feature type="compositionally biased region" description="Polar residues" evidence="9">
    <location>
        <begin position="66"/>
        <end position="75"/>
    </location>
</feature>
<feature type="compositionally biased region" description="Polar residues" evidence="9">
    <location>
        <begin position="784"/>
        <end position="796"/>
    </location>
</feature>
<feature type="region of interest" description="Disordered" evidence="9">
    <location>
        <begin position="143"/>
        <end position="263"/>
    </location>
</feature>
<evidence type="ECO:0000256" key="7">
    <source>
        <dbReference type="ARBA" id="ARBA00023054"/>
    </source>
</evidence>
<keyword evidence="6 8" id="KW-0346">Stress response</keyword>
<feature type="region of interest" description="Disordered" evidence="9">
    <location>
        <begin position="349"/>
        <end position="418"/>
    </location>
</feature>
<evidence type="ECO:0000256" key="6">
    <source>
        <dbReference type="ARBA" id="ARBA00023016"/>
    </source>
</evidence>
<comment type="similarity">
    <text evidence="3 8">Belongs to the NST1 family.</text>
</comment>
<evidence type="ECO:0000256" key="1">
    <source>
        <dbReference type="ARBA" id="ARBA00002545"/>
    </source>
</evidence>
<feature type="compositionally biased region" description="Pro residues" evidence="9">
    <location>
        <begin position="222"/>
        <end position="238"/>
    </location>
</feature>
<feature type="compositionally biased region" description="Polar residues" evidence="9">
    <location>
        <begin position="1121"/>
        <end position="1137"/>
    </location>
</feature>
<comment type="function">
    <text evidence="1 8">May act as a negative regulator of salt tolerance.</text>
</comment>
<evidence type="ECO:0000313" key="11">
    <source>
        <dbReference type="Proteomes" id="UP000593566"/>
    </source>
</evidence>
<dbReference type="EMBL" id="JACCJB010000007">
    <property type="protein sequence ID" value="KAF6225788.1"/>
    <property type="molecule type" value="Genomic_DNA"/>
</dbReference>
<feature type="compositionally biased region" description="Polar residues" evidence="9">
    <location>
        <begin position="832"/>
        <end position="886"/>
    </location>
</feature>
<evidence type="ECO:0000256" key="8">
    <source>
        <dbReference type="RuleBase" id="RU049441"/>
    </source>
</evidence>
<evidence type="ECO:0000256" key="2">
    <source>
        <dbReference type="ARBA" id="ARBA00004496"/>
    </source>
</evidence>
<feature type="region of interest" description="Disordered" evidence="9">
    <location>
        <begin position="558"/>
        <end position="894"/>
    </location>
</feature>
<feature type="compositionally biased region" description="Acidic residues" evidence="9">
    <location>
        <begin position="382"/>
        <end position="411"/>
    </location>
</feature>
<accession>A0A8H6CLS6</accession>